<dbReference type="Proteomes" id="UP000187158">
    <property type="component" value="Unassembled WGS sequence"/>
</dbReference>
<reference evidence="3 4" key="1">
    <citation type="submission" date="2016-11" db="EMBL/GenBank/DDBJ databases">
        <title>Paenibacillus species isolates.</title>
        <authorList>
            <person name="Beno S.M."/>
        </authorList>
    </citation>
    <scope>NUCLEOTIDE SEQUENCE [LARGE SCALE GENOMIC DNA]</scope>
    <source>
        <strain evidence="3 4">FSL H7-0433</strain>
    </source>
</reference>
<name>A0ABX3GFE9_9BACL</name>
<keyword evidence="1" id="KW-0802">TPR repeat</keyword>
<keyword evidence="4" id="KW-1185">Reference proteome</keyword>
<dbReference type="SMART" id="SM00028">
    <property type="entry name" value="TPR"/>
    <property type="match status" value="4"/>
</dbReference>
<feature type="domain" description="Glycosyltransferase 2-like" evidence="2">
    <location>
        <begin position="7"/>
        <end position="96"/>
    </location>
</feature>
<evidence type="ECO:0000256" key="1">
    <source>
        <dbReference type="PROSITE-ProRule" id="PRU00339"/>
    </source>
</evidence>
<keyword evidence="3" id="KW-0808">Transferase</keyword>
<accession>A0ABX3GFE9</accession>
<dbReference type="Pfam" id="PF13181">
    <property type="entry name" value="TPR_8"/>
    <property type="match status" value="1"/>
</dbReference>
<dbReference type="Pfam" id="PF00535">
    <property type="entry name" value="Glycos_transf_2"/>
    <property type="match status" value="1"/>
</dbReference>
<evidence type="ECO:0000313" key="4">
    <source>
        <dbReference type="Proteomes" id="UP000187158"/>
    </source>
</evidence>
<dbReference type="SUPFAM" id="SSF53448">
    <property type="entry name" value="Nucleotide-diphospho-sugar transferases"/>
    <property type="match status" value="1"/>
</dbReference>
<dbReference type="Gene3D" id="3.90.550.10">
    <property type="entry name" value="Spore Coat Polysaccharide Biosynthesis Protein SpsA, Chain A"/>
    <property type="match status" value="1"/>
</dbReference>
<dbReference type="GO" id="GO:0016740">
    <property type="term" value="F:transferase activity"/>
    <property type="evidence" value="ECO:0007669"/>
    <property type="project" value="UniProtKB-KW"/>
</dbReference>
<dbReference type="CDD" id="cd02511">
    <property type="entry name" value="Beta4Glucosyltransferase"/>
    <property type="match status" value="1"/>
</dbReference>
<dbReference type="PROSITE" id="PS50005">
    <property type="entry name" value="TPR"/>
    <property type="match status" value="1"/>
</dbReference>
<dbReference type="InterPro" id="IPR001173">
    <property type="entry name" value="Glyco_trans_2-like"/>
</dbReference>
<organism evidence="3 4">
    <name type="scientific">Paenibacillus odorifer</name>
    <dbReference type="NCBI Taxonomy" id="189426"/>
    <lineage>
        <taxon>Bacteria</taxon>
        <taxon>Bacillati</taxon>
        <taxon>Bacillota</taxon>
        <taxon>Bacilli</taxon>
        <taxon>Bacillales</taxon>
        <taxon>Paenibacillaceae</taxon>
        <taxon>Paenibacillus</taxon>
    </lineage>
</organism>
<comment type="caution">
    <text evidence="3">The sequence shown here is derived from an EMBL/GenBank/DDBJ whole genome shotgun (WGS) entry which is preliminary data.</text>
</comment>
<sequence length="460" mass="53210">MDKTITLCMIVKNEEKYLKRCLESVKDKVSEIVIVDTGSTDGTLVIAEEYTTKIYHFKWVDDFAAARNESLKYATSEYILVLDADEYLESDADLQKDIKPDYDYFLLKIYNDVSYGRAFTHTAVRLFANNRGLHYNNRLHEHLNILDAKTNYKSQYGEVIIHHTGYTDEIMQEKEKTKRNLPLMLQEVEENPGAYNLYNMGKTYLSINENAKAIEYFQRAYPLSSGRMFLPELITKLCYCLGELNQYDDSLKILNDAVKVYPLETDMRYMQGRIFMDAGYIKDAEITLKSCLEFGGDLGVSVTEGTGGYMTRFVLAELYEDQNQLDESYKYIVEVLQEKKTFAPGLSKYFEIVTKSNIPLDDVYQNIIQLYNISNINDLQLLLDVLYGLRHPLLNRFISVYSITAQPNVAASAMQYDKKYIEAKDMWLSMEDIQIENAVDILLLSFVLDNEELFNLAKPH</sequence>
<dbReference type="InterPro" id="IPR029044">
    <property type="entry name" value="Nucleotide-diphossugar_trans"/>
</dbReference>
<feature type="repeat" description="TPR" evidence="1">
    <location>
        <begin position="194"/>
        <end position="227"/>
    </location>
</feature>
<dbReference type="InterPro" id="IPR011990">
    <property type="entry name" value="TPR-like_helical_dom_sf"/>
</dbReference>
<protein>
    <submittedName>
        <fullName evidence="3">Family 2 glycosyl transferase</fullName>
    </submittedName>
</protein>
<evidence type="ECO:0000259" key="2">
    <source>
        <dbReference type="Pfam" id="PF00535"/>
    </source>
</evidence>
<dbReference type="PANTHER" id="PTHR43630:SF2">
    <property type="entry name" value="GLYCOSYLTRANSFERASE"/>
    <property type="match status" value="1"/>
</dbReference>
<dbReference type="Gene3D" id="1.25.40.10">
    <property type="entry name" value="Tetratricopeptide repeat domain"/>
    <property type="match status" value="1"/>
</dbReference>
<proteinExistence type="predicted"/>
<evidence type="ECO:0000313" key="3">
    <source>
        <dbReference type="EMBL" id="OMD13376.1"/>
    </source>
</evidence>
<dbReference type="RefSeq" id="WP_076220361.1">
    <property type="nucleotide sequence ID" value="NZ_MPVP01000317.1"/>
</dbReference>
<dbReference type="InterPro" id="IPR019734">
    <property type="entry name" value="TPR_rpt"/>
</dbReference>
<dbReference type="PANTHER" id="PTHR43630">
    <property type="entry name" value="POLY-BETA-1,6-N-ACETYL-D-GLUCOSAMINE SYNTHASE"/>
    <property type="match status" value="1"/>
</dbReference>
<gene>
    <name evidence="3" type="ORF">BSO21_28155</name>
</gene>
<dbReference type="EMBL" id="MPVP01000317">
    <property type="protein sequence ID" value="OMD13376.1"/>
    <property type="molecule type" value="Genomic_DNA"/>
</dbReference>
<feature type="non-terminal residue" evidence="3">
    <location>
        <position position="460"/>
    </location>
</feature>
<dbReference type="SUPFAM" id="SSF48452">
    <property type="entry name" value="TPR-like"/>
    <property type="match status" value="1"/>
</dbReference>